<protein>
    <recommendedName>
        <fullName evidence="4">HIT domain-containing protein</fullName>
    </recommendedName>
</protein>
<reference evidence="3" key="2">
    <citation type="submission" date="2015-01" db="EMBL/GenBank/DDBJ databases">
        <title>Evolutionary Origins and Diversification of the Mycorrhizal Mutualists.</title>
        <authorList>
            <consortium name="DOE Joint Genome Institute"/>
            <consortium name="Mycorrhizal Genomics Consortium"/>
            <person name="Kohler A."/>
            <person name="Kuo A."/>
            <person name="Nagy L.G."/>
            <person name="Floudas D."/>
            <person name="Copeland A."/>
            <person name="Barry K.W."/>
            <person name="Cichocki N."/>
            <person name="Veneault-Fourrey C."/>
            <person name="LaButti K."/>
            <person name="Lindquist E.A."/>
            <person name="Lipzen A."/>
            <person name="Lundell T."/>
            <person name="Morin E."/>
            <person name="Murat C."/>
            <person name="Riley R."/>
            <person name="Ohm R."/>
            <person name="Sun H."/>
            <person name="Tunlid A."/>
            <person name="Henrissat B."/>
            <person name="Grigoriev I.V."/>
            <person name="Hibbett D.S."/>
            <person name="Martin F."/>
        </authorList>
    </citation>
    <scope>NUCLEOTIDE SEQUENCE [LARGE SCALE GENOMIC DNA]</scope>
    <source>
        <strain evidence="3">MUT 4182</strain>
    </source>
</reference>
<dbReference type="AlphaFoldDB" id="A0A0C3Q4G7"/>
<dbReference type="STRING" id="1051891.A0A0C3Q4G7"/>
<feature type="compositionally biased region" description="Pro residues" evidence="1">
    <location>
        <begin position="335"/>
        <end position="344"/>
    </location>
</feature>
<keyword evidence="3" id="KW-1185">Reference proteome</keyword>
<dbReference type="OrthoDB" id="3361363at2759"/>
<feature type="region of interest" description="Disordered" evidence="1">
    <location>
        <begin position="249"/>
        <end position="344"/>
    </location>
</feature>
<dbReference type="SUPFAM" id="SSF54197">
    <property type="entry name" value="HIT-like"/>
    <property type="match status" value="1"/>
</dbReference>
<evidence type="ECO:0000313" key="2">
    <source>
        <dbReference type="EMBL" id="KIO18181.1"/>
    </source>
</evidence>
<accession>A0A0C3Q4G7</accession>
<dbReference type="Gene3D" id="3.30.428.10">
    <property type="entry name" value="HIT-like"/>
    <property type="match status" value="1"/>
</dbReference>
<sequence>MASDYAPRPGCPLCSIVSTPYPSLLQSPRSPFFNGNNNNNNGAPAPQIVHKDEKVTVYLERANPVSSKGHLVIVLNLHVPSIYMLSSSDLPLLLHMQSLAQTLLTKQLSGTLLSSSSSPNAVPPTPMSPNPGSPNPSQAITFSPESDPANQFNIGFIVSPFSDPKIPVSDHVHLHAYIGNMDLAGWWRKLNYSGMGWWAIDDLIAEIREQTSNNRVKSAYPHSRMAPINQVPDAGARVGFANGLELPSHSVIEDPGSPRTSRAPARVPSLSVTGEDEPITPRAAESGASEEESAILPRISSASQVAQGKKPMGPRTKETGNSIQLGQVSSSASPSPSPEPVASS</sequence>
<organism evidence="2 3">
    <name type="scientific">Tulasnella calospora MUT 4182</name>
    <dbReference type="NCBI Taxonomy" id="1051891"/>
    <lineage>
        <taxon>Eukaryota</taxon>
        <taxon>Fungi</taxon>
        <taxon>Dikarya</taxon>
        <taxon>Basidiomycota</taxon>
        <taxon>Agaricomycotina</taxon>
        <taxon>Agaricomycetes</taxon>
        <taxon>Cantharellales</taxon>
        <taxon>Tulasnellaceae</taxon>
        <taxon>Tulasnella</taxon>
    </lineage>
</organism>
<dbReference type="EMBL" id="KN823306">
    <property type="protein sequence ID" value="KIO18181.1"/>
    <property type="molecule type" value="Genomic_DNA"/>
</dbReference>
<evidence type="ECO:0000256" key="1">
    <source>
        <dbReference type="SAM" id="MobiDB-lite"/>
    </source>
</evidence>
<proteinExistence type="predicted"/>
<dbReference type="HOGENOM" id="CLU_069444_0_0_1"/>
<dbReference type="Pfam" id="PF11969">
    <property type="entry name" value="DcpS_C"/>
    <property type="match status" value="1"/>
</dbReference>
<evidence type="ECO:0000313" key="3">
    <source>
        <dbReference type="Proteomes" id="UP000054248"/>
    </source>
</evidence>
<dbReference type="InterPro" id="IPR036265">
    <property type="entry name" value="HIT-like_sf"/>
</dbReference>
<dbReference type="Proteomes" id="UP000054248">
    <property type="component" value="Unassembled WGS sequence"/>
</dbReference>
<feature type="region of interest" description="Disordered" evidence="1">
    <location>
        <begin position="114"/>
        <end position="141"/>
    </location>
</feature>
<reference evidence="2 3" key="1">
    <citation type="submission" date="2014-04" db="EMBL/GenBank/DDBJ databases">
        <authorList>
            <consortium name="DOE Joint Genome Institute"/>
            <person name="Kuo A."/>
            <person name="Girlanda M."/>
            <person name="Perotto S."/>
            <person name="Kohler A."/>
            <person name="Nagy L.G."/>
            <person name="Floudas D."/>
            <person name="Copeland A."/>
            <person name="Barry K.W."/>
            <person name="Cichocki N."/>
            <person name="Veneault-Fourrey C."/>
            <person name="LaButti K."/>
            <person name="Lindquist E.A."/>
            <person name="Lipzen A."/>
            <person name="Lundell T."/>
            <person name="Morin E."/>
            <person name="Murat C."/>
            <person name="Sun H."/>
            <person name="Tunlid A."/>
            <person name="Henrissat B."/>
            <person name="Grigoriev I.V."/>
            <person name="Hibbett D.S."/>
            <person name="Martin F."/>
            <person name="Nordberg H.P."/>
            <person name="Cantor M.N."/>
            <person name="Hua S.X."/>
        </authorList>
    </citation>
    <scope>NUCLEOTIDE SEQUENCE [LARGE SCALE GENOMIC DNA]</scope>
    <source>
        <strain evidence="2 3">MUT 4182</strain>
    </source>
</reference>
<gene>
    <name evidence="2" type="ORF">M407DRAFT_246547</name>
</gene>
<feature type="compositionally biased region" description="Pro residues" evidence="1">
    <location>
        <begin position="121"/>
        <end position="134"/>
    </location>
</feature>
<evidence type="ECO:0008006" key="4">
    <source>
        <dbReference type="Google" id="ProtNLM"/>
    </source>
</evidence>
<name>A0A0C3Q4G7_9AGAM</name>